<evidence type="ECO:0000313" key="2">
    <source>
        <dbReference type="Proteomes" id="UP000030675"/>
    </source>
</evidence>
<sequence>MITTPSGQVYLATGVTDMRKSINTLALQVEDVLALDPVGPHWFVFCNRGRDKLKILQWDTNGFWLHYRRLETGRFQWPNHPKDTIALEVTARQLRWLLDGLNWQNAAAHQPLNGLKIS</sequence>
<dbReference type="PANTHER" id="PTHR36455">
    <property type="match status" value="1"/>
</dbReference>
<organism evidence="1 2">
    <name type="scientific">Photobacterium leiognathi lrivu.4.1</name>
    <dbReference type="NCBI Taxonomy" id="1248232"/>
    <lineage>
        <taxon>Bacteria</taxon>
        <taxon>Pseudomonadati</taxon>
        <taxon>Pseudomonadota</taxon>
        <taxon>Gammaproteobacteria</taxon>
        <taxon>Vibrionales</taxon>
        <taxon>Vibrionaceae</taxon>
        <taxon>Photobacterium</taxon>
    </lineage>
</organism>
<dbReference type="eggNOG" id="COG3436">
    <property type="taxonomic scope" value="Bacteria"/>
</dbReference>
<dbReference type="EMBL" id="DF196810">
    <property type="protein sequence ID" value="GAD28987.1"/>
    <property type="molecule type" value="Genomic_DNA"/>
</dbReference>
<dbReference type="PANTHER" id="PTHR36455:SF1">
    <property type="entry name" value="BLR8292 PROTEIN"/>
    <property type="match status" value="1"/>
</dbReference>
<protein>
    <submittedName>
        <fullName evidence="1">Cytochrome o ubiquinol oxidase</fullName>
    </submittedName>
</protein>
<evidence type="ECO:0000313" key="1">
    <source>
        <dbReference type="EMBL" id="GAD28987.1"/>
    </source>
</evidence>
<gene>
    <name evidence="1" type="ORF">PLEI_0632</name>
</gene>
<dbReference type="AlphaFoldDB" id="X0NLY1"/>
<dbReference type="Pfam" id="PF05717">
    <property type="entry name" value="TnpB_IS66"/>
    <property type="match status" value="1"/>
</dbReference>
<dbReference type="NCBIfam" id="NF033819">
    <property type="entry name" value="IS66_TnpB"/>
    <property type="match status" value="1"/>
</dbReference>
<proteinExistence type="predicted"/>
<name>X0NLY1_PHOLE</name>
<dbReference type="InterPro" id="IPR008878">
    <property type="entry name" value="Transposase_IS66_Orf2"/>
</dbReference>
<reference evidence="2" key="1">
    <citation type="submission" date="2012-12" db="EMBL/GenBank/DDBJ databases">
        <title>Genome Sequence of Photobacterium leiognathi lrivu.4.1.</title>
        <authorList>
            <person name="Urbanczyk H."/>
            <person name="Ogura Y."/>
            <person name="Hayashi T."/>
            <person name="Dunlap P.V."/>
        </authorList>
    </citation>
    <scope>NUCLEOTIDE SEQUENCE [LARGE SCALE GENOMIC DNA]</scope>
    <source>
        <strain evidence="2">lrivu.4.1</strain>
    </source>
</reference>
<dbReference type="HOGENOM" id="CLU_128110_0_2_6"/>
<dbReference type="Proteomes" id="UP000030675">
    <property type="component" value="Unassembled WGS sequence"/>
</dbReference>
<dbReference type="RefSeq" id="WP_023931569.1">
    <property type="nucleotide sequence ID" value="NZ_DF196810.1"/>
</dbReference>
<accession>X0NLY1</accession>